<dbReference type="Proteomes" id="UP000078561">
    <property type="component" value="Unassembled WGS sequence"/>
</dbReference>
<evidence type="ECO:0000313" key="1">
    <source>
        <dbReference type="EMBL" id="SAL98046.1"/>
    </source>
</evidence>
<dbReference type="InParanoid" id="A0A168M6U7"/>
<accession>A0A168M6U7</accession>
<gene>
    <name evidence="1" type="primary">ABSGL_03573.1 scaffold 4609</name>
</gene>
<dbReference type="EMBL" id="LT552047">
    <property type="protein sequence ID" value="SAL98046.1"/>
    <property type="molecule type" value="Genomic_DNA"/>
</dbReference>
<evidence type="ECO:0000313" key="2">
    <source>
        <dbReference type="Proteomes" id="UP000078561"/>
    </source>
</evidence>
<proteinExistence type="predicted"/>
<name>A0A168M6U7_ABSGL</name>
<reference evidence="1" key="1">
    <citation type="submission" date="2016-04" db="EMBL/GenBank/DDBJ databases">
        <authorList>
            <person name="Evans L.H."/>
            <person name="Alamgir A."/>
            <person name="Owens N."/>
            <person name="Weber N.D."/>
            <person name="Virtaneva K."/>
            <person name="Barbian K."/>
            <person name="Babar A."/>
            <person name="Rosenke K."/>
        </authorList>
    </citation>
    <scope>NUCLEOTIDE SEQUENCE [LARGE SCALE GENOMIC DNA]</scope>
    <source>
        <strain evidence="1">CBS 101.48</strain>
    </source>
</reference>
<protein>
    <submittedName>
        <fullName evidence="1">Uncharacterized protein</fullName>
    </submittedName>
</protein>
<organism evidence="1">
    <name type="scientific">Absidia glauca</name>
    <name type="common">Pin mould</name>
    <dbReference type="NCBI Taxonomy" id="4829"/>
    <lineage>
        <taxon>Eukaryota</taxon>
        <taxon>Fungi</taxon>
        <taxon>Fungi incertae sedis</taxon>
        <taxon>Mucoromycota</taxon>
        <taxon>Mucoromycotina</taxon>
        <taxon>Mucoromycetes</taxon>
        <taxon>Mucorales</taxon>
        <taxon>Cunninghamellaceae</taxon>
        <taxon>Absidia</taxon>
    </lineage>
</organism>
<sequence>MATDIGSLAPRLDGHVHSLLVDCVALALLNITTRLPTLLFRYHLHFLRRWPTLSSDSLGHETRLVILNPVHRYSFAYPPLPTTTTTTTSPPEFS</sequence>
<keyword evidence="2" id="KW-1185">Reference proteome</keyword>
<dbReference type="AlphaFoldDB" id="A0A168M6U7"/>